<evidence type="ECO:0000256" key="2">
    <source>
        <dbReference type="SAM" id="SignalP"/>
    </source>
</evidence>
<dbReference type="AlphaFoldDB" id="A0AAN6WLF3"/>
<protein>
    <submittedName>
        <fullName evidence="3">Late sexual development protein</fullName>
    </submittedName>
</protein>
<reference evidence="3" key="1">
    <citation type="journal article" date="2023" name="Mol. Phylogenet. Evol.">
        <title>Genome-scale phylogeny and comparative genomics of the fungal order Sordariales.</title>
        <authorList>
            <person name="Hensen N."/>
            <person name="Bonometti L."/>
            <person name="Westerberg I."/>
            <person name="Brannstrom I.O."/>
            <person name="Guillou S."/>
            <person name="Cros-Aarteil S."/>
            <person name="Calhoun S."/>
            <person name="Haridas S."/>
            <person name="Kuo A."/>
            <person name="Mondo S."/>
            <person name="Pangilinan J."/>
            <person name="Riley R."/>
            <person name="LaButti K."/>
            <person name="Andreopoulos B."/>
            <person name="Lipzen A."/>
            <person name="Chen C."/>
            <person name="Yan M."/>
            <person name="Daum C."/>
            <person name="Ng V."/>
            <person name="Clum A."/>
            <person name="Steindorff A."/>
            <person name="Ohm R.A."/>
            <person name="Martin F."/>
            <person name="Silar P."/>
            <person name="Natvig D.O."/>
            <person name="Lalanne C."/>
            <person name="Gautier V."/>
            <person name="Ament-Velasquez S.L."/>
            <person name="Kruys A."/>
            <person name="Hutchinson M.I."/>
            <person name="Powell A.J."/>
            <person name="Barry K."/>
            <person name="Miller A.N."/>
            <person name="Grigoriev I.V."/>
            <person name="Debuchy R."/>
            <person name="Gladieux P."/>
            <person name="Hiltunen Thoren M."/>
            <person name="Johannesson H."/>
        </authorList>
    </citation>
    <scope>NUCLEOTIDE SEQUENCE</scope>
    <source>
        <strain evidence="3">PSN309</strain>
    </source>
</reference>
<comment type="caution">
    <text evidence="3">The sequence shown here is derived from an EMBL/GenBank/DDBJ whole genome shotgun (WGS) entry which is preliminary data.</text>
</comment>
<feature type="signal peptide" evidence="2">
    <location>
        <begin position="1"/>
        <end position="19"/>
    </location>
</feature>
<proteinExistence type="predicted"/>
<evidence type="ECO:0000256" key="1">
    <source>
        <dbReference type="SAM" id="MobiDB-lite"/>
    </source>
</evidence>
<dbReference type="Proteomes" id="UP001302126">
    <property type="component" value="Unassembled WGS sequence"/>
</dbReference>
<feature type="chain" id="PRO_5042978976" evidence="2">
    <location>
        <begin position="20"/>
        <end position="370"/>
    </location>
</feature>
<dbReference type="EMBL" id="MU864543">
    <property type="protein sequence ID" value="KAK4183515.1"/>
    <property type="molecule type" value="Genomic_DNA"/>
</dbReference>
<organism evidence="3 4">
    <name type="scientific">Podospora australis</name>
    <dbReference type="NCBI Taxonomy" id="1536484"/>
    <lineage>
        <taxon>Eukaryota</taxon>
        <taxon>Fungi</taxon>
        <taxon>Dikarya</taxon>
        <taxon>Ascomycota</taxon>
        <taxon>Pezizomycotina</taxon>
        <taxon>Sordariomycetes</taxon>
        <taxon>Sordariomycetidae</taxon>
        <taxon>Sordariales</taxon>
        <taxon>Podosporaceae</taxon>
        <taxon>Podospora</taxon>
    </lineage>
</organism>
<keyword evidence="4" id="KW-1185">Reference proteome</keyword>
<evidence type="ECO:0000313" key="3">
    <source>
        <dbReference type="EMBL" id="KAK4183515.1"/>
    </source>
</evidence>
<accession>A0AAN6WLF3</accession>
<keyword evidence="2" id="KW-0732">Signal</keyword>
<name>A0AAN6WLF3_9PEZI</name>
<reference evidence="3" key="2">
    <citation type="submission" date="2023-05" db="EMBL/GenBank/DDBJ databases">
        <authorList>
            <consortium name="Lawrence Berkeley National Laboratory"/>
            <person name="Steindorff A."/>
            <person name="Hensen N."/>
            <person name="Bonometti L."/>
            <person name="Westerberg I."/>
            <person name="Brannstrom I.O."/>
            <person name="Guillou S."/>
            <person name="Cros-Aarteil S."/>
            <person name="Calhoun S."/>
            <person name="Haridas S."/>
            <person name="Kuo A."/>
            <person name="Mondo S."/>
            <person name="Pangilinan J."/>
            <person name="Riley R."/>
            <person name="Labutti K."/>
            <person name="Andreopoulos B."/>
            <person name="Lipzen A."/>
            <person name="Chen C."/>
            <person name="Yanf M."/>
            <person name="Daum C."/>
            <person name="Ng V."/>
            <person name="Clum A."/>
            <person name="Ohm R."/>
            <person name="Martin F."/>
            <person name="Silar P."/>
            <person name="Natvig D."/>
            <person name="Lalanne C."/>
            <person name="Gautier V."/>
            <person name="Ament-Velasquez S.L."/>
            <person name="Kruys A."/>
            <person name="Hutchinson M.I."/>
            <person name="Powell A.J."/>
            <person name="Barry K."/>
            <person name="Miller A.N."/>
            <person name="Grigoriev I.V."/>
            <person name="Debuchy R."/>
            <person name="Gladieux P."/>
            <person name="Thoren M.H."/>
            <person name="Johannesson H."/>
        </authorList>
    </citation>
    <scope>NUCLEOTIDE SEQUENCE</scope>
    <source>
        <strain evidence="3">PSN309</strain>
    </source>
</reference>
<evidence type="ECO:0000313" key="4">
    <source>
        <dbReference type="Proteomes" id="UP001302126"/>
    </source>
</evidence>
<gene>
    <name evidence="3" type="ORF">QBC35DRAFT_467250</name>
</gene>
<feature type="region of interest" description="Disordered" evidence="1">
    <location>
        <begin position="40"/>
        <end position="62"/>
    </location>
</feature>
<sequence length="370" mass="40254">MRASFTLLASAAMMAGSVAATYYSQNGAILGGFPNPSGDQLRQIEDRADGTPSNAPPRPSLNESSVPIFQLINYNENFEVAFFASLINNITADLPGYKLEPARKKEILEILDTVLAQEQLHAIDAATVLNHFQKFQPQPCSYFFPTVNVIEAFAFADRFTSLVLGTLQDGAQGLALNGDAGPIRDVSSVIGQEGQQSGFYRIILKKKPSEKPFLTTSVGPFLYSWVTRWVVPNSCPFSLEQIPLPIFPVLQTHVGAGIGYGLEVEAKNQVITFYATLSQQYTGDLWVTYLSGLLLPISKKAQNVRWEGAKVTVDAEFPFEEYLMYGLTVAALTTKEGFGSAGEVVAATLAAPGLIQVDDEVASFDDLKFL</sequence>